<keyword evidence="3" id="KW-1185">Reference proteome</keyword>
<feature type="region of interest" description="Disordered" evidence="1">
    <location>
        <begin position="8"/>
        <end position="33"/>
    </location>
</feature>
<dbReference type="EMBL" id="FWXB01000003">
    <property type="protein sequence ID" value="SMC11554.1"/>
    <property type="molecule type" value="Genomic_DNA"/>
</dbReference>
<evidence type="ECO:0000313" key="2">
    <source>
        <dbReference type="EMBL" id="SMC11554.1"/>
    </source>
</evidence>
<reference evidence="2 3" key="1">
    <citation type="submission" date="2017-03" db="EMBL/GenBank/DDBJ databases">
        <authorList>
            <person name="Afonso C.L."/>
            <person name="Miller P.J."/>
            <person name="Scott M.A."/>
            <person name="Spackman E."/>
            <person name="Goraichik I."/>
            <person name="Dimitrov K.M."/>
            <person name="Suarez D.L."/>
            <person name="Swayne D.E."/>
        </authorList>
    </citation>
    <scope>NUCLEOTIDE SEQUENCE [LARGE SCALE GENOMIC DNA]</scope>
    <source>
        <strain evidence="2 3">CECT 7745</strain>
    </source>
</reference>
<proteinExistence type="predicted"/>
<sequence>MIRSELILNTMHIRRENGKYPTPDSSAPEDQYV</sequence>
<accession>A0A1X7BPU2</accession>
<name>A0A1X7BPU2_9RHOB</name>
<organism evidence="2 3">
    <name type="scientific">Roseovarius aestuarii</name>
    <dbReference type="NCBI Taxonomy" id="475083"/>
    <lineage>
        <taxon>Bacteria</taxon>
        <taxon>Pseudomonadati</taxon>
        <taxon>Pseudomonadota</taxon>
        <taxon>Alphaproteobacteria</taxon>
        <taxon>Rhodobacterales</taxon>
        <taxon>Roseobacteraceae</taxon>
        <taxon>Roseovarius</taxon>
    </lineage>
</organism>
<gene>
    <name evidence="2" type="ORF">ROA7745_01368</name>
</gene>
<evidence type="ECO:0000256" key="1">
    <source>
        <dbReference type="SAM" id="MobiDB-lite"/>
    </source>
</evidence>
<evidence type="ECO:0000313" key="3">
    <source>
        <dbReference type="Proteomes" id="UP000193224"/>
    </source>
</evidence>
<dbReference type="AlphaFoldDB" id="A0A1X7BPU2"/>
<dbReference type="Proteomes" id="UP000193224">
    <property type="component" value="Unassembled WGS sequence"/>
</dbReference>
<protein>
    <submittedName>
        <fullName evidence="2">Uncharacterized protein</fullName>
    </submittedName>
</protein>